<dbReference type="OrthoDB" id="1669814at2759"/>
<dbReference type="PANTHER" id="PTHR43008">
    <property type="entry name" value="BENZIL REDUCTASE"/>
    <property type="match status" value="1"/>
</dbReference>
<dbReference type="GO" id="GO:0004807">
    <property type="term" value="F:triose-phosphate isomerase activity"/>
    <property type="evidence" value="ECO:0007669"/>
    <property type="project" value="UniProtKB-EC"/>
</dbReference>
<name>A0A3E2H9N3_SCYLI</name>
<comment type="similarity">
    <text evidence="1">Belongs to the short-chain dehydrogenases/reductases (SDR) family.</text>
</comment>
<evidence type="ECO:0000256" key="2">
    <source>
        <dbReference type="ARBA" id="ARBA00022857"/>
    </source>
</evidence>
<feature type="non-terminal residue" evidence="4">
    <location>
        <position position="356"/>
    </location>
</feature>
<reference evidence="4 5" key="1">
    <citation type="submission" date="2018-05" db="EMBL/GenBank/DDBJ databases">
        <title>Draft genome sequence of Scytalidium lignicola DSM 105466, a ubiquitous saprotrophic fungus.</title>
        <authorList>
            <person name="Buettner E."/>
            <person name="Gebauer A.M."/>
            <person name="Hofrichter M."/>
            <person name="Liers C."/>
            <person name="Kellner H."/>
        </authorList>
    </citation>
    <scope>NUCLEOTIDE SEQUENCE [LARGE SCALE GENOMIC DNA]</scope>
    <source>
        <strain evidence="4 5">DSM 105466</strain>
    </source>
</reference>
<dbReference type="Pfam" id="PF13561">
    <property type="entry name" value="adh_short_C2"/>
    <property type="match status" value="1"/>
</dbReference>
<dbReference type="EC" id="1.1.1.69" evidence="4"/>
<keyword evidence="4" id="KW-0413">Isomerase</keyword>
<proteinExistence type="inferred from homology"/>
<dbReference type="InterPro" id="IPR036291">
    <property type="entry name" value="NAD(P)-bd_dom_sf"/>
</dbReference>
<dbReference type="AlphaFoldDB" id="A0A3E2H9N3"/>
<dbReference type="EMBL" id="NCSJ02000108">
    <property type="protein sequence ID" value="RFU30114.1"/>
    <property type="molecule type" value="Genomic_DNA"/>
</dbReference>
<sequence length="356" mass="38410">MAPTATTPATDGVDGTVSNAPAQLIGSKSIFSLAGKVILVSGAGRGLGLTQAEALLEAGAIVYALDRLKEPCEDFFRVQKRAIAELGTTLQYRNIDVRETDELNRIIEEIATAHGRLDGLIAAAGIQLEKPALEYSAKDANAMFEINITGVFMTAQAAAKQMIRFGKGGSIVMIASMSGTIANRGLLCAPYNASKAGVIQLGRNLASEWGQHGIRVNTISPGYIVTSMVEALFEQYPDRRADWPTQNMLGRLSYAEDYKGAAVFLISDASSFMTGSDLRIDGGHSAWPRSGASRSAATELLWKRALDDDGIATTARCWIAKTFEAGLPHWGIREQDTQLPDRIDTNTHRRRFAASW</sequence>
<organism evidence="4 5">
    <name type="scientific">Scytalidium lignicola</name>
    <name type="common">Hyphomycete</name>
    <dbReference type="NCBI Taxonomy" id="5539"/>
    <lineage>
        <taxon>Eukaryota</taxon>
        <taxon>Fungi</taxon>
        <taxon>Dikarya</taxon>
        <taxon>Ascomycota</taxon>
        <taxon>Pezizomycotina</taxon>
        <taxon>Leotiomycetes</taxon>
        <taxon>Leotiomycetes incertae sedis</taxon>
        <taxon>Scytalidium</taxon>
    </lineage>
</organism>
<dbReference type="InterPro" id="IPR020904">
    <property type="entry name" value="Sc_DH/Rdtase_CS"/>
</dbReference>
<dbReference type="PRINTS" id="PR00080">
    <property type="entry name" value="SDRFAMILY"/>
</dbReference>
<protein>
    <submittedName>
        <fullName evidence="4">Triose-phosphate isomerase/Gluconate 5-dehydrogenase</fullName>
        <ecNumber evidence="4">1.1.1.69</ecNumber>
        <ecNumber evidence="4">5.3.1.1</ecNumber>
    </submittedName>
</protein>
<dbReference type="PANTHER" id="PTHR43008:SF4">
    <property type="entry name" value="CHAIN DEHYDROGENASE, PUTATIVE (AFU_ORTHOLOGUE AFUA_4G08710)-RELATED"/>
    <property type="match status" value="1"/>
</dbReference>
<evidence type="ECO:0000256" key="1">
    <source>
        <dbReference type="ARBA" id="ARBA00006484"/>
    </source>
</evidence>
<dbReference type="GO" id="GO:0008874">
    <property type="term" value="F:gluconate 5-dehydrogenase activity"/>
    <property type="evidence" value="ECO:0007669"/>
    <property type="project" value="UniProtKB-EC"/>
</dbReference>
<keyword evidence="3 4" id="KW-0560">Oxidoreductase</keyword>
<gene>
    <name evidence="4" type="ORF">B7463_g6208</name>
</gene>
<dbReference type="STRING" id="5539.A0A3E2H9N3"/>
<keyword evidence="5" id="KW-1185">Reference proteome</keyword>
<dbReference type="InterPro" id="IPR002347">
    <property type="entry name" value="SDR_fam"/>
</dbReference>
<dbReference type="Gene3D" id="3.40.50.720">
    <property type="entry name" value="NAD(P)-binding Rossmann-like Domain"/>
    <property type="match status" value="1"/>
</dbReference>
<dbReference type="FunFam" id="3.40.50.720:FF:000245">
    <property type="entry name" value="Short chain dehydrogenase, putative"/>
    <property type="match status" value="1"/>
</dbReference>
<keyword evidence="2" id="KW-0521">NADP</keyword>
<evidence type="ECO:0000313" key="4">
    <source>
        <dbReference type="EMBL" id="RFU30114.1"/>
    </source>
</evidence>
<evidence type="ECO:0000313" key="5">
    <source>
        <dbReference type="Proteomes" id="UP000258309"/>
    </source>
</evidence>
<feature type="non-terminal residue" evidence="4">
    <location>
        <position position="1"/>
    </location>
</feature>
<dbReference type="Proteomes" id="UP000258309">
    <property type="component" value="Unassembled WGS sequence"/>
</dbReference>
<dbReference type="EC" id="5.3.1.1" evidence="4"/>
<dbReference type="OMA" id="HQHYAFK"/>
<evidence type="ECO:0000256" key="3">
    <source>
        <dbReference type="ARBA" id="ARBA00023002"/>
    </source>
</evidence>
<comment type="caution">
    <text evidence="4">The sequence shown here is derived from an EMBL/GenBank/DDBJ whole genome shotgun (WGS) entry which is preliminary data.</text>
</comment>
<dbReference type="PROSITE" id="PS00061">
    <property type="entry name" value="ADH_SHORT"/>
    <property type="match status" value="1"/>
</dbReference>
<dbReference type="PRINTS" id="PR00081">
    <property type="entry name" value="GDHRDH"/>
</dbReference>
<accession>A0A3E2H9N3</accession>
<dbReference type="GO" id="GO:0050664">
    <property type="term" value="F:oxidoreductase activity, acting on NAD(P)H, oxygen as acceptor"/>
    <property type="evidence" value="ECO:0007669"/>
    <property type="project" value="TreeGrafter"/>
</dbReference>
<dbReference type="SUPFAM" id="SSF51735">
    <property type="entry name" value="NAD(P)-binding Rossmann-fold domains"/>
    <property type="match status" value="1"/>
</dbReference>